<evidence type="ECO:0000256" key="3">
    <source>
        <dbReference type="ARBA" id="ARBA00022833"/>
    </source>
</evidence>
<dbReference type="Proteomes" id="UP000198647">
    <property type="component" value="Unassembled WGS sequence"/>
</dbReference>
<keyword evidence="1" id="KW-0479">Metal-binding</keyword>
<comment type="caution">
    <text evidence="5">The sequence shown here is derived from an EMBL/GenBank/DDBJ whole genome shotgun (WGS) entry which is preliminary data.</text>
</comment>
<sequence>MDIHGIRLDDKTRCRHYHNYEDVVAIKFYCCGEYYACIKCHEEMTEHEVEVWPSERQGESGIYCGNCRKEMAVEVYKEQTECPYCAHPFNAGCRFHFPYYFE</sequence>
<gene>
    <name evidence="5" type="ORF">SAMN04488081_2179</name>
</gene>
<dbReference type="EMBL" id="FNOS01000005">
    <property type="protein sequence ID" value="SDY13870.1"/>
    <property type="molecule type" value="Genomic_DNA"/>
</dbReference>
<evidence type="ECO:0000256" key="1">
    <source>
        <dbReference type="ARBA" id="ARBA00022723"/>
    </source>
</evidence>
<evidence type="ECO:0000313" key="5">
    <source>
        <dbReference type="EMBL" id="SDY13870.1"/>
    </source>
</evidence>
<evidence type="ECO:0000259" key="4">
    <source>
        <dbReference type="PROSITE" id="PS51266"/>
    </source>
</evidence>
<organism evidence="5 6">
    <name type="scientific">Salimicrobium album</name>
    <dbReference type="NCBI Taxonomy" id="50717"/>
    <lineage>
        <taxon>Bacteria</taxon>
        <taxon>Bacillati</taxon>
        <taxon>Bacillota</taxon>
        <taxon>Bacilli</taxon>
        <taxon>Bacillales</taxon>
        <taxon>Bacillaceae</taxon>
        <taxon>Salimicrobium</taxon>
    </lineage>
</organism>
<dbReference type="InterPro" id="IPR016694">
    <property type="entry name" value="UCP017292"/>
</dbReference>
<dbReference type="SUPFAM" id="SSF161219">
    <property type="entry name" value="CHY zinc finger-like"/>
    <property type="match status" value="1"/>
</dbReference>
<proteinExistence type="predicted"/>
<dbReference type="PIRSF" id="PIRSF017292">
    <property type="entry name" value="UCP017292_Znf_CHY"/>
    <property type="match status" value="1"/>
</dbReference>
<dbReference type="RefSeq" id="WP_008588334.1">
    <property type="nucleotide sequence ID" value="NZ_FNOS01000005.1"/>
</dbReference>
<keyword evidence="3" id="KW-0862">Zinc</keyword>
<feature type="domain" description="CHY-type" evidence="4">
    <location>
        <begin position="7"/>
        <end position="87"/>
    </location>
</feature>
<accession>A0A1H3HEW0</accession>
<dbReference type="PROSITE" id="PS51266">
    <property type="entry name" value="ZF_CHY"/>
    <property type="match status" value="1"/>
</dbReference>
<keyword evidence="6" id="KW-1185">Reference proteome</keyword>
<dbReference type="Pfam" id="PF05495">
    <property type="entry name" value="zf-CHY"/>
    <property type="match status" value="1"/>
</dbReference>
<dbReference type="InterPro" id="IPR052604">
    <property type="entry name" value="Mito_Tim_assembly_helper"/>
</dbReference>
<name>A0A1H3HEW0_9BACI</name>
<dbReference type="InterPro" id="IPR008913">
    <property type="entry name" value="Znf_CHY"/>
</dbReference>
<reference evidence="5 6" key="1">
    <citation type="submission" date="2016-10" db="EMBL/GenBank/DDBJ databases">
        <authorList>
            <person name="Varghese N."/>
            <person name="Submissions S."/>
        </authorList>
    </citation>
    <scope>NUCLEOTIDE SEQUENCE [LARGE SCALE GENOMIC DNA]</scope>
    <source>
        <strain evidence="5 6">DSM 20748</strain>
    </source>
</reference>
<evidence type="ECO:0000313" key="6">
    <source>
        <dbReference type="Proteomes" id="UP000198647"/>
    </source>
</evidence>
<dbReference type="PANTHER" id="PTHR28082:SF1">
    <property type="entry name" value="HELPER OF TIM PROTEIN 13"/>
    <property type="match status" value="1"/>
</dbReference>
<protein>
    <submittedName>
        <fullName evidence="5">Uncharacterized protein, contains Zn-finger domain of CHY type</fullName>
    </submittedName>
</protein>
<dbReference type="PANTHER" id="PTHR28082">
    <property type="entry name" value="ZINC FINGER PROTEIN"/>
    <property type="match status" value="1"/>
</dbReference>
<evidence type="ECO:0000256" key="2">
    <source>
        <dbReference type="ARBA" id="ARBA00022771"/>
    </source>
</evidence>
<keyword evidence="2" id="KW-0863">Zinc-finger</keyword>
<dbReference type="InterPro" id="IPR037274">
    <property type="entry name" value="Znf_CHY_sf"/>
</dbReference>